<reference evidence="1 2" key="1">
    <citation type="submission" date="2014-06" db="EMBL/GenBank/DDBJ databases">
        <title>Whole Genome Sequences of Three Symbiotic Endozoicomonas Bacteria.</title>
        <authorList>
            <person name="Neave M.J."/>
            <person name="Apprill A."/>
            <person name="Voolstra C.R."/>
        </authorList>
    </citation>
    <scope>NUCLEOTIDE SEQUENCE [LARGE SCALE GENOMIC DNA]</scope>
    <source>
        <strain evidence="1 2">DSM 22380</strain>
    </source>
</reference>
<proteinExistence type="predicted"/>
<protein>
    <submittedName>
        <fullName evidence="1">Uncharacterized protein</fullName>
    </submittedName>
</protein>
<organism evidence="1 2">
    <name type="scientific">Endozoicomonas elysicola</name>
    <dbReference type="NCBI Taxonomy" id="305900"/>
    <lineage>
        <taxon>Bacteria</taxon>
        <taxon>Pseudomonadati</taxon>
        <taxon>Pseudomonadota</taxon>
        <taxon>Gammaproteobacteria</taxon>
        <taxon>Oceanospirillales</taxon>
        <taxon>Endozoicomonadaceae</taxon>
        <taxon>Endozoicomonas</taxon>
    </lineage>
</organism>
<keyword evidence="2" id="KW-1185">Reference proteome</keyword>
<gene>
    <name evidence="1" type="ORF">GV64_09235</name>
</gene>
<dbReference type="Proteomes" id="UP000027997">
    <property type="component" value="Unassembled WGS sequence"/>
</dbReference>
<accession>A0A081K9S6</accession>
<dbReference type="AlphaFoldDB" id="A0A081K9S6"/>
<evidence type="ECO:0000313" key="2">
    <source>
        <dbReference type="Proteomes" id="UP000027997"/>
    </source>
</evidence>
<dbReference type="EMBL" id="JOJP01000001">
    <property type="protein sequence ID" value="KEI70902.1"/>
    <property type="molecule type" value="Genomic_DNA"/>
</dbReference>
<name>A0A081K9S6_9GAMM</name>
<dbReference type="STRING" id="305900.GV64_09235"/>
<comment type="caution">
    <text evidence="1">The sequence shown here is derived from an EMBL/GenBank/DDBJ whole genome shotgun (WGS) entry which is preliminary data.</text>
</comment>
<sequence>MTYYLSDTRLEVYKVNEDLTTAEPCGGLNHFLGHWERLHKEPSDTRGLIEIYISGTRGSVSHPLHQVRVTLHFQDPDNTLSSTIQAIGTQFNDWNHASDRPVVLGLNFYDNGYLGEMYIMVMPDNPKKMGLDWGARIPNSNQPGFYQTKVELNKVA</sequence>
<evidence type="ECO:0000313" key="1">
    <source>
        <dbReference type="EMBL" id="KEI70902.1"/>
    </source>
</evidence>